<sequence length="22" mass="2448">MEKNFPVTPSTANVNHENEAMS</sequence>
<comment type="caution">
    <text evidence="2">The sequence shown here is derived from an EMBL/GenBank/DDBJ whole genome shotgun (WGS) entry which is preliminary data.</text>
</comment>
<feature type="region of interest" description="Disordered" evidence="1">
    <location>
        <begin position="1"/>
        <end position="22"/>
    </location>
</feature>
<protein>
    <submittedName>
        <fullName evidence="2">Uncharacterized protein</fullName>
    </submittedName>
</protein>
<dbReference type="AlphaFoldDB" id="A0A392SYD6"/>
<dbReference type="EMBL" id="LXQA010454538">
    <property type="protein sequence ID" value="MCI52896.1"/>
    <property type="molecule type" value="Genomic_DNA"/>
</dbReference>
<evidence type="ECO:0000313" key="3">
    <source>
        <dbReference type="Proteomes" id="UP000265520"/>
    </source>
</evidence>
<accession>A0A392SYD6</accession>
<name>A0A392SYD6_9FABA</name>
<organism evidence="2 3">
    <name type="scientific">Trifolium medium</name>
    <dbReference type="NCBI Taxonomy" id="97028"/>
    <lineage>
        <taxon>Eukaryota</taxon>
        <taxon>Viridiplantae</taxon>
        <taxon>Streptophyta</taxon>
        <taxon>Embryophyta</taxon>
        <taxon>Tracheophyta</taxon>
        <taxon>Spermatophyta</taxon>
        <taxon>Magnoliopsida</taxon>
        <taxon>eudicotyledons</taxon>
        <taxon>Gunneridae</taxon>
        <taxon>Pentapetalae</taxon>
        <taxon>rosids</taxon>
        <taxon>fabids</taxon>
        <taxon>Fabales</taxon>
        <taxon>Fabaceae</taxon>
        <taxon>Papilionoideae</taxon>
        <taxon>50 kb inversion clade</taxon>
        <taxon>NPAAA clade</taxon>
        <taxon>Hologalegina</taxon>
        <taxon>IRL clade</taxon>
        <taxon>Trifolieae</taxon>
        <taxon>Trifolium</taxon>
    </lineage>
</organism>
<keyword evidence="3" id="KW-1185">Reference proteome</keyword>
<evidence type="ECO:0000256" key="1">
    <source>
        <dbReference type="SAM" id="MobiDB-lite"/>
    </source>
</evidence>
<evidence type="ECO:0000313" key="2">
    <source>
        <dbReference type="EMBL" id="MCI52896.1"/>
    </source>
</evidence>
<reference evidence="2 3" key="1">
    <citation type="journal article" date="2018" name="Front. Plant Sci.">
        <title>Red Clover (Trifolium pratense) and Zigzag Clover (T. medium) - A Picture of Genomic Similarities and Differences.</title>
        <authorList>
            <person name="Dluhosova J."/>
            <person name="Istvanek J."/>
            <person name="Nedelnik J."/>
            <person name="Repkova J."/>
        </authorList>
    </citation>
    <scope>NUCLEOTIDE SEQUENCE [LARGE SCALE GENOMIC DNA]</scope>
    <source>
        <strain evidence="3">cv. 10/8</strain>
        <tissue evidence="2">Leaf</tissue>
    </source>
</reference>
<proteinExistence type="predicted"/>
<feature type="non-terminal residue" evidence="2">
    <location>
        <position position="22"/>
    </location>
</feature>
<dbReference type="Proteomes" id="UP000265520">
    <property type="component" value="Unassembled WGS sequence"/>
</dbReference>